<sequence>MEVALPTSAKATQIRGAGSKTGIWCASGKHQGLCDRCSREAMIRTLGRTTLLAAGSPDRSSHHGEVDAGVETQSTSSSASSRGSNRRACMSADLGGELGSGTC</sequence>
<dbReference type="PaxDb" id="39947-A0A0N7KJU7"/>
<proteinExistence type="predicted"/>
<feature type="region of interest" description="Disordered" evidence="1">
    <location>
        <begin position="53"/>
        <end position="103"/>
    </location>
</feature>
<gene>
    <name evidence="2" type="ordered locus">Os04g0656366</name>
    <name evidence="2" type="ORF">OSNPB_040656366</name>
</gene>
<dbReference type="AlphaFoldDB" id="A0A0N7KJU7"/>
<evidence type="ECO:0000256" key="1">
    <source>
        <dbReference type="SAM" id="MobiDB-lite"/>
    </source>
</evidence>
<dbReference type="InParanoid" id="A0A0N7KJU7"/>
<evidence type="ECO:0000313" key="3">
    <source>
        <dbReference type="Proteomes" id="UP000059680"/>
    </source>
</evidence>
<feature type="compositionally biased region" description="Low complexity" evidence="1">
    <location>
        <begin position="74"/>
        <end position="87"/>
    </location>
</feature>
<protein>
    <submittedName>
        <fullName evidence="2">Os04g0656366 protein</fullName>
    </submittedName>
</protein>
<reference evidence="2 3" key="2">
    <citation type="journal article" date="2013" name="Plant Cell Physiol.">
        <title>Rice Annotation Project Database (RAP-DB): an integrative and interactive database for rice genomics.</title>
        <authorList>
            <person name="Sakai H."/>
            <person name="Lee S.S."/>
            <person name="Tanaka T."/>
            <person name="Numa H."/>
            <person name="Kim J."/>
            <person name="Kawahara Y."/>
            <person name="Wakimoto H."/>
            <person name="Yang C.C."/>
            <person name="Iwamoto M."/>
            <person name="Abe T."/>
            <person name="Yamada Y."/>
            <person name="Muto A."/>
            <person name="Inokuchi H."/>
            <person name="Ikemura T."/>
            <person name="Matsumoto T."/>
            <person name="Sasaki T."/>
            <person name="Itoh T."/>
        </authorList>
    </citation>
    <scope>NUCLEOTIDE SEQUENCE [LARGE SCALE GENOMIC DNA]</scope>
    <source>
        <strain evidence="3">cv. Nipponbare</strain>
    </source>
</reference>
<dbReference type="Proteomes" id="UP000059680">
    <property type="component" value="Chromosome 4"/>
</dbReference>
<organism evidence="2 3">
    <name type="scientific">Oryza sativa subsp. japonica</name>
    <name type="common">Rice</name>
    <dbReference type="NCBI Taxonomy" id="39947"/>
    <lineage>
        <taxon>Eukaryota</taxon>
        <taxon>Viridiplantae</taxon>
        <taxon>Streptophyta</taxon>
        <taxon>Embryophyta</taxon>
        <taxon>Tracheophyta</taxon>
        <taxon>Spermatophyta</taxon>
        <taxon>Magnoliopsida</taxon>
        <taxon>Liliopsida</taxon>
        <taxon>Poales</taxon>
        <taxon>Poaceae</taxon>
        <taxon>BOP clade</taxon>
        <taxon>Oryzoideae</taxon>
        <taxon>Oryzeae</taxon>
        <taxon>Oryzinae</taxon>
        <taxon>Oryza</taxon>
        <taxon>Oryza sativa</taxon>
    </lineage>
</organism>
<dbReference type="EMBL" id="AP014960">
    <property type="protein sequence ID" value="BAS91409.1"/>
    <property type="molecule type" value="Genomic_DNA"/>
</dbReference>
<reference evidence="3" key="1">
    <citation type="journal article" date="2005" name="Nature">
        <title>The map-based sequence of the rice genome.</title>
        <authorList>
            <consortium name="International rice genome sequencing project (IRGSP)"/>
            <person name="Matsumoto T."/>
            <person name="Wu J."/>
            <person name="Kanamori H."/>
            <person name="Katayose Y."/>
            <person name="Fujisawa M."/>
            <person name="Namiki N."/>
            <person name="Mizuno H."/>
            <person name="Yamamoto K."/>
            <person name="Antonio B.A."/>
            <person name="Baba T."/>
            <person name="Sakata K."/>
            <person name="Nagamura Y."/>
            <person name="Aoki H."/>
            <person name="Arikawa K."/>
            <person name="Arita K."/>
            <person name="Bito T."/>
            <person name="Chiden Y."/>
            <person name="Fujitsuka N."/>
            <person name="Fukunaka R."/>
            <person name="Hamada M."/>
            <person name="Harada C."/>
            <person name="Hayashi A."/>
            <person name="Hijishita S."/>
            <person name="Honda M."/>
            <person name="Hosokawa S."/>
            <person name="Ichikawa Y."/>
            <person name="Idonuma A."/>
            <person name="Iijima M."/>
            <person name="Ikeda M."/>
            <person name="Ikeno M."/>
            <person name="Ito K."/>
            <person name="Ito S."/>
            <person name="Ito T."/>
            <person name="Ito Y."/>
            <person name="Ito Y."/>
            <person name="Iwabuchi A."/>
            <person name="Kamiya K."/>
            <person name="Karasawa W."/>
            <person name="Kurita K."/>
            <person name="Katagiri S."/>
            <person name="Kikuta A."/>
            <person name="Kobayashi H."/>
            <person name="Kobayashi N."/>
            <person name="Machita K."/>
            <person name="Maehara T."/>
            <person name="Masukawa M."/>
            <person name="Mizubayashi T."/>
            <person name="Mukai Y."/>
            <person name="Nagasaki H."/>
            <person name="Nagata Y."/>
            <person name="Naito S."/>
            <person name="Nakashima M."/>
            <person name="Nakama Y."/>
            <person name="Nakamichi Y."/>
            <person name="Nakamura M."/>
            <person name="Meguro A."/>
            <person name="Negishi M."/>
            <person name="Ohta I."/>
            <person name="Ohta T."/>
            <person name="Okamoto M."/>
            <person name="Ono N."/>
            <person name="Saji S."/>
            <person name="Sakaguchi M."/>
            <person name="Sakai K."/>
            <person name="Shibata M."/>
            <person name="Shimokawa T."/>
            <person name="Song J."/>
            <person name="Takazaki Y."/>
            <person name="Terasawa K."/>
            <person name="Tsugane M."/>
            <person name="Tsuji K."/>
            <person name="Ueda S."/>
            <person name="Waki K."/>
            <person name="Yamagata H."/>
            <person name="Yamamoto M."/>
            <person name="Yamamoto S."/>
            <person name="Yamane H."/>
            <person name="Yoshiki S."/>
            <person name="Yoshihara R."/>
            <person name="Yukawa K."/>
            <person name="Zhong H."/>
            <person name="Yano M."/>
            <person name="Yuan Q."/>
            <person name="Ouyang S."/>
            <person name="Liu J."/>
            <person name="Jones K.M."/>
            <person name="Gansberger K."/>
            <person name="Moffat K."/>
            <person name="Hill J."/>
            <person name="Bera J."/>
            <person name="Fadrosh D."/>
            <person name="Jin S."/>
            <person name="Johri S."/>
            <person name="Kim M."/>
            <person name="Overton L."/>
            <person name="Reardon M."/>
            <person name="Tsitrin T."/>
            <person name="Vuong H."/>
            <person name="Weaver B."/>
            <person name="Ciecko A."/>
            <person name="Tallon L."/>
            <person name="Jackson J."/>
            <person name="Pai G."/>
            <person name="Aken S.V."/>
            <person name="Utterback T."/>
            <person name="Reidmuller S."/>
            <person name="Feldblyum T."/>
            <person name="Hsiao J."/>
            <person name="Zismann V."/>
            <person name="Iobst S."/>
            <person name="de Vazeille A.R."/>
            <person name="Buell C.R."/>
            <person name="Ying K."/>
            <person name="Li Y."/>
            <person name="Lu T."/>
            <person name="Huang Y."/>
            <person name="Zhao Q."/>
            <person name="Feng Q."/>
            <person name="Zhang L."/>
            <person name="Zhu J."/>
            <person name="Weng Q."/>
            <person name="Mu J."/>
            <person name="Lu Y."/>
            <person name="Fan D."/>
            <person name="Liu Y."/>
            <person name="Guan J."/>
            <person name="Zhang Y."/>
            <person name="Yu S."/>
            <person name="Liu X."/>
            <person name="Zhang Y."/>
            <person name="Hong G."/>
            <person name="Han B."/>
            <person name="Choisne N."/>
            <person name="Demange N."/>
            <person name="Orjeda G."/>
            <person name="Samain S."/>
            <person name="Cattolico L."/>
            <person name="Pelletier E."/>
            <person name="Couloux A."/>
            <person name="Segurens B."/>
            <person name="Wincker P."/>
            <person name="D'Hont A."/>
            <person name="Scarpelli C."/>
            <person name="Weissenbach J."/>
            <person name="Salanoubat M."/>
            <person name="Quetier F."/>
            <person name="Yu Y."/>
            <person name="Kim H.R."/>
            <person name="Rambo T."/>
            <person name="Currie J."/>
            <person name="Collura K."/>
            <person name="Luo M."/>
            <person name="Yang T."/>
            <person name="Ammiraju J.S.S."/>
            <person name="Engler F."/>
            <person name="Soderlund C."/>
            <person name="Wing R.A."/>
            <person name="Palmer L.E."/>
            <person name="de la Bastide M."/>
            <person name="Spiegel L."/>
            <person name="Nascimento L."/>
            <person name="Zutavern T."/>
            <person name="O'Shaughnessy A."/>
            <person name="Dike S."/>
            <person name="Dedhia N."/>
            <person name="Preston R."/>
            <person name="Balija V."/>
            <person name="McCombie W.R."/>
            <person name="Chow T."/>
            <person name="Chen H."/>
            <person name="Chung M."/>
            <person name="Chen C."/>
            <person name="Shaw J."/>
            <person name="Wu H."/>
            <person name="Hsiao K."/>
            <person name="Chao Y."/>
            <person name="Chu M."/>
            <person name="Cheng C."/>
            <person name="Hour A."/>
            <person name="Lee P."/>
            <person name="Lin S."/>
            <person name="Lin Y."/>
            <person name="Liou J."/>
            <person name="Liu S."/>
            <person name="Hsing Y."/>
            <person name="Raghuvanshi S."/>
            <person name="Mohanty A."/>
            <person name="Bharti A.K."/>
            <person name="Gaur A."/>
            <person name="Gupta V."/>
            <person name="Kumar D."/>
            <person name="Ravi V."/>
            <person name="Vij S."/>
            <person name="Kapur A."/>
            <person name="Khurana P."/>
            <person name="Khurana P."/>
            <person name="Khurana J.P."/>
            <person name="Tyagi A.K."/>
            <person name="Gaikwad K."/>
            <person name="Singh A."/>
            <person name="Dalal V."/>
            <person name="Srivastava S."/>
            <person name="Dixit A."/>
            <person name="Pal A.K."/>
            <person name="Ghazi I.A."/>
            <person name="Yadav M."/>
            <person name="Pandit A."/>
            <person name="Bhargava A."/>
            <person name="Sureshbabu K."/>
            <person name="Batra K."/>
            <person name="Sharma T.R."/>
            <person name="Mohapatra T."/>
            <person name="Singh N.K."/>
            <person name="Messing J."/>
            <person name="Nelson A.B."/>
            <person name="Fuks G."/>
            <person name="Kavchok S."/>
            <person name="Keizer G."/>
            <person name="Linton E."/>
            <person name="Llaca V."/>
            <person name="Song R."/>
            <person name="Tanyolac B."/>
            <person name="Young S."/>
            <person name="Ho-Il K."/>
            <person name="Hahn J.H."/>
            <person name="Sangsakoo G."/>
            <person name="Vanavichit A."/>
            <person name="de Mattos Luiz.A.T."/>
            <person name="Zimmer P.D."/>
            <person name="Malone G."/>
            <person name="Dellagostin O."/>
            <person name="de Oliveira A.C."/>
            <person name="Bevan M."/>
            <person name="Bancroft I."/>
            <person name="Minx P."/>
            <person name="Cordum H."/>
            <person name="Wilson R."/>
            <person name="Cheng Z."/>
            <person name="Jin W."/>
            <person name="Jiang J."/>
            <person name="Leong S.A."/>
            <person name="Iwama H."/>
            <person name="Gojobori T."/>
            <person name="Itoh T."/>
            <person name="Niimura Y."/>
            <person name="Fujii Y."/>
            <person name="Habara T."/>
            <person name="Sakai H."/>
            <person name="Sato Y."/>
            <person name="Wilson G."/>
            <person name="Kumar K."/>
            <person name="McCouch S."/>
            <person name="Juretic N."/>
            <person name="Hoen D."/>
            <person name="Wright S."/>
            <person name="Bruskiewich R."/>
            <person name="Bureau T."/>
            <person name="Miyao A."/>
            <person name="Hirochika H."/>
            <person name="Nishikawa T."/>
            <person name="Kadowaki K."/>
            <person name="Sugiura M."/>
            <person name="Burr B."/>
            <person name="Sasaki T."/>
        </authorList>
    </citation>
    <scope>NUCLEOTIDE SEQUENCE [LARGE SCALE GENOMIC DNA]</scope>
    <source>
        <strain evidence="3">cv. Nipponbare</strain>
    </source>
</reference>
<keyword evidence="3" id="KW-1185">Reference proteome</keyword>
<accession>A0A0N7KJU7</accession>
<reference evidence="2 3" key="3">
    <citation type="journal article" date="2013" name="Rice">
        <title>Improvement of the Oryza sativa Nipponbare reference genome using next generation sequence and optical map data.</title>
        <authorList>
            <person name="Kawahara Y."/>
            <person name="de la Bastide M."/>
            <person name="Hamilton J.P."/>
            <person name="Kanamori H."/>
            <person name="McCombie W.R."/>
            <person name="Ouyang S."/>
            <person name="Schwartz D.C."/>
            <person name="Tanaka T."/>
            <person name="Wu J."/>
            <person name="Zhou S."/>
            <person name="Childs K.L."/>
            <person name="Davidson R.M."/>
            <person name="Lin H."/>
            <person name="Quesada-Ocampo L."/>
            <person name="Vaillancourt B."/>
            <person name="Sakai H."/>
            <person name="Lee S.S."/>
            <person name="Kim J."/>
            <person name="Numa H."/>
            <person name="Itoh T."/>
            <person name="Buell C.R."/>
            <person name="Matsumoto T."/>
        </authorList>
    </citation>
    <scope>NUCLEOTIDE SEQUENCE [LARGE SCALE GENOMIC DNA]</scope>
    <source>
        <strain evidence="3">cv. Nipponbare</strain>
    </source>
</reference>
<name>A0A0N7KJU7_ORYSJ</name>
<evidence type="ECO:0000313" key="2">
    <source>
        <dbReference type="EMBL" id="BAS91409.1"/>
    </source>
</evidence>